<reference evidence="1 2" key="1">
    <citation type="submission" date="2019-01" db="EMBL/GenBank/DDBJ databases">
        <title>Sinorhodobacter populi sp. nov. isolated from the symptomatic bark tissue of Populus euramericana canker.</title>
        <authorList>
            <person name="Xu G."/>
        </authorList>
    </citation>
    <scope>NUCLEOTIDE SEQUENCE [LARGE SCALE GENOMIC DNA]</scope>
    <source>
        <strain evidence="1 2">CCTCC AB2012026</strain>
    </source>
</reference>
<keyword evidence="2" id="KW-1185">Reference proteome</keyword>
<proteinExistence type="predicted"/>
<sequence>MAVLTDVAQNRRLTMREAGIEFIEVAWPMPANGLLQIGGQFRRAWIAQSPCRNRRCEGGNCGIKIDRPIQTETSGHPDVIALGLQGRQAWRDDHSAERST</sequence>
<name>A0A443L9A7_9RHOB</name>
<dbReference type="Proteomes" id="UP000286594">
    <property type="component" value="Unassembled WGS sequence"/>
</dbReference>
<protein>
    <submittedName>
        <fullName evidence="1">Uncharacterized protein</fullName>
    </submittedName>
</protein>
<evidence type="ECO:0000313" key="2">
    <source>
        <dbReference type="Proteomes" id="UP000286594"/>
    </source>
</evidence>
<evidence type="ECO:0000313" key="1">
    <source>
        <dbReference type="EMBL" id="RWR45746.1"/>
    </source>
</evidence>
<organism evidence="1 2">
    <name type="scientific">Paenirhodobacter ferrireducens</name>
    <dbReference type="NCBI Taxonomy" id="1215032"/>
    <lineage>
        <taxon>Bacteria</taxon>
        <taxon>Pseudomonadati</taxon>
        <taxon>Pseudomonadota</taxon>
        <taxon>Alphaproteobacteria</taxon>
        <taxon>Rhodobacterales</taxon>
        <taxon>Rhodobacter group</taxon>
        <taxon>Paenirhodobacter</taxon>
    </lineage>
</organism>
<gene>
    <name evidence="1" type="ORF">EOW65_16040</name>
</gene>
<accession>A0A443L9A7</accession>
<dbReference type="RefSeq" id="WP_128151146.1">
    <property type="nucleotide sequence ID" value="NZ_SAVB01000023.1"/>
</dbReference>
<dbReference type="AlphaFoldDB" id="A0A443L9A7"/>
<comment type="caution">
    <text evidence="1">The sequence shown here is derived from an EMBL/GenBank/DDBJ whole genome shotgun (WGS) entry which is preliminary data.</text>
</comment>
<dbReference type="EMBL" id="SAVB01000023">
    <property type="protein sequence ID" value="RWR45746.1"/>
    <property type="molecule type" value="Genomic_DNA"/>
</dbReference>